<dbReference type="Gene3D" id="1.20.80.10">
    <property type="match status" value="1"/>
</dbReference>
<sequence>MTQAEFDKAAEEVNNLKSQPSDQELLDLYGHFKQVTGWDSTSSDRFRRTPCSDDQLAPNWFATMNMWARLPIHHCSFLVVCHASTVLFTEAEVEARVWGVAEPVVIAVESHPWMLGIN</sequence>
<dbReference type="GO" id="GO:0000062">
    <property type="term" value="F:fatty-acyl-CoA binding"/>
    <property type="evidence" value="ECO:0007669"/>
    <property type="project" value="InterPro"/>
</dbReference>
<dbReference type="OrthoDB" id="346910at2759"/>
<dbReference type="EMBL" id="AZIM01000418">
    <property type="protein sequence ID" value="ETE71175.1"/>
    <property type="molecule type" value="Genomic_DNA"/>
</dbReference>
<organism evidence="2 3">
    <name type="scientific">Ophiophagus hannah</name>
    <name type="common">King cobra</name>
    <name type="synonym">Naja hannah</name>
    <dbReference type="NCBI Taxonomy" id="8665"/>
    <lineage>
        <taxon>Eukaryota</taxon>
        <taxon>Metazoa</taxon>
        <taxon>Chordata</taxon>
        <taxon>Craniata</taxon>
        <taxon>Vertebrata</taxon>
        <taxon>Euteleostomi</taxon>
        <taxon>Lepidosauria</taxon>
        <taxon>Squamata</taxon>
        <taxon>Bifurcata</taxon>
        <taxon>Unidentata</taxon>
        <taxon>Episquamata</taxon>
        <taxon>Toxicofera</taxon>
        <taxon>Serpentes</taxon>
        <taxon>Colubroidea</taxon>
        <taxon>Elapidae</taxon>
        <taxon>Elapinae</taxon>
        <taxon>Ophiophagus</taxon>
    </lineage>
</organism>
<evidence type="ECO:0000313" key="3">
    <source>
        <dbReference type="Proteomes" id="UP000018936"/>
    </source>
</evidence>
<accession>V8PA19</accession>
<dbReference type="InterPro" id="IPR014352">
    <property type="entry name" value="FERM/acyl-CoA-bd_prot_sf"/>
</dbReference>
<keyword evidence="3" id="KW-1185">Reference proteome</keyword>
<reference evidence="2 3" key="1">
    <citation type="journal article" date="2013" name="Proc. Natl. Acad. Sci. U.S.A.">
        <title>The king cobra genome reveals dynamic gene evolution and adaptation in the snake venom system.</title>
        <authorList>
            <person name="Vonk F.J."/>
            <person name="Casewell N.R."/>
            <person name="Henkel C.V."/>
            <person name="Heimberg A.M."/>
            <person name="Jansen H.J."/>
            <person name="McCleary R.J."/>
            <person name="Kerkkamp H.M."/>
            <person name="Vos R.A."/>
            <person name="Guerreiro I."/>
            <person name="Calvete J.J."/>
            <person name="Wuster W."/>
            <person name="Woods A.E."/>
            <person name="Logan J.M."/>
            <person name="Harrison R.A."/>
            <person name="Castoe T.A."/>
            <person name="de Koning A.P."/>
            <person name="Pollock D.D."/>
            <person name="Yandell M."/>
            <person name="Calderon D."/>
            <person name="Renjifo C."/>
            <person name="Currier R.B."/>
            <person name="Salgado D."/>
            <person name="Pla D."/>
            <person name="Sanz L."/>
            <person name="Hyder A.S."/>
            <person name="Ribeiro J.M."/>
            <person name="Arntzen J.W."/>
            <person name="van den Thillart G.E."/>
            <person name="Boetzer M."/>
            <person name="Pirovano W."/>
            <person name="Dirks R.P."/>
            <person name="Spaink H.P."/>
            <person name="Duboule D."/>
            <person name="McGlinn E."/>
            <person name="Kini R.M."/>
            <person name="Richardson M.K."/>
        </authorList>
    </citation>
    <scope>NUCLEOTIDE SEQUENCE</scope>
    <source>
        <tissue evidence="2">Blood</tissue>
    </source>
</reference>
<dbReference type="AlphaFoldDB" id="V8PA19"/>
<protein>
    <submittedName>
        <fullName evidence="2">Acyl-CoA-binding protein</fullName>
    </submittedName>
</protein>
<dbReference type="SUPFAM" id="SSF47027">
    <property type="entry name" value="Acyl-CoA binding protein"/>
    <property type="match status" value="1"/>
</dbReference>
<dbReference type="InterPro" id="IPR000582">
    <property type="entry name" value="Acyl-CoA-binding_protein"/>
</dbReference>
<feature type="domain" description="ACB" evidence="1">
    <location>
        <begin position="3"/>
        <end position="37"/>
    </location>
</feature>
<feature type="non-terminal residue" evidence="2">
    <location>
        <position position="1"/>
    </location>
</feature>
<dbReference type="Proteomes" id="UP000018936">
    <property type="component" value="Unassembled WGS sequence"/>
</dbReference>
<name>V8PA19_OPHHA</name>
<gene>
    <name evidence="2" type="primary">Dbi</name>
    <name evidence="2" type="ORF">L345_03009</name>
</gene>
<evidence type="ECO:0000259" key="1">
    <source>
        <dbReference type="Pfam" id="PF00887"/>
    </source>
</evidence>
<evidence type="ECO:0000313" key="2">
    <source>
        <dbReference type="EMBL" id="ETE71175.1"/>
    </source>
</evidence>
<dbReference type="Pfam" id="PF00887">
    <property type="entry name" value="ACBP"/>
    <property type="match status" value="1"/>
</dbReference>
<proteinExistence type="predicted"/>
<dbReference type="InterPro" id="IPR035984">
    <property type="entry name" value="Acyl-CoA-binding_sf"/>
</dbReference>
<comment type="caution">
    <text evidence="2">The sequence shown here is derived from an EMBL/GenBank/DDBJ whole genome shotgun (WGS) entry which is preliminary data.</text>
</comment>
<dbReference type="PRINTS" id="PR00689">
    <property type="entry name" value="ACOABINDINGP"/>
</dbReference>